<reference evidence="2 3" key="2">
    <citation type="journal article" date="2010" name="Nucleic Acids Res.">
        <title>BeetleBase in 2010: revisions to provide comprehensive genomic information for Tribolium castaneum.</title>
        <authorList>
            <person name="Kim H.S."/>
            <person name="Murphy T."/>
            <person name="Xia J."/>
            <person name="Caragea D."/>
            <person name="Park Y."/>
            <person name="Beeman R.W."/>
            <person name="Lorenzen M.D."/>
            <person name="Butcher S."/>
            <person name="Manak J.R."/>
            <person name="Brown S.J."/>
        </authorList>
    </citation>
    <scope>GENOME REANNOTATION</scope>
    <source>
        <strain evidence="2 3">Georgia GA2</strain>
    </source>
</reference>
<reference evidence="2 3" key="1">
    <citation type="journal article" date="2008" name="Nature">
        <title>The genome of the model beetle and pest Tribolium castaneum.</title>
        <authorList>
            <consortium name="Tribolium Genome Sequencing Consortium"/>
            <person name="Richards S."/>
            <person name="Gibbs R.A."/>
            <person name="Weinstock G.M."/>
            <person name="Brown S.J."/>
            <person name="Denell R."/>
            <person name="Beeman R.W."/>
            <person name="Gibbs R."/>
            <person name="Beeman R.W."/>
            <person name="Brown S.J."/>
            <person name="Bucher G."/>
            <person name="Friedrich M."/>
            <person name="Grimmelikhuijzen C.J."/>
            <person name="Klingler M."/>
            <person name="Lorenzen M."/>
            <person name="Richards S."/>
            <person name="Roth S."/>
            <person name="Schroder R."/>
            <person name="Tautz D."/>
            <person name="Zdobnov E.M."/>
            <person name="Muzny D."/>
            <person name="Gibbs R.A."/>
            <person name="Weinstock G.M."/>
            <person name="Attaway T."/>
            <person name="Bell S."/>
            <person name="Buhay C.J."/>
            <person name="Chandrabose M.N."/>
            <person name="Chavez D."/>
            <person name="Clerk-Blankenburg K.P."/>
            <person name="Cree A."/>
            <person name="Dao M."/>
            <person name="Davis C."/>
            <person name="Chacko J."/>
            <person name="Dinh H."/>
            <person name="Dugan-Rocha S."/>
            <person name="Fowler G."/>
            <person name="Garner T.T."/>
            <person name="Garnes J."/>
            <person name="Gnirke A."/>
            <person name="Hawes A."/>
            <person name="Hernandez J."/>
            <person name="Hines S."/>
            <person name="Holder M."/>
            <person name="Hume J."/>
            <person name="Jhangiani S.N."/>
            <person name="Joshi V."/>
            <person name="Khan Z.M."/>
            <person name="Jackson L."/>
            <person name="Kovar C."/>
            <person name="Kowis A."/>
            <person name="Lee S."/>
            <person name="Lewis L.R."/>
            <person name="Margolis J."/>
            <person name="Morgan M."/>
            <person name="Nazareth L.V."/>
            <person name="Nguyen N."/>
            <person name="Okwuonu G."/>
            <person name="Parker D."/>
            <person name="Richards S."/>
            <person name="Ruiz S.J."/>
            <person name="Santibanez J."/>
            <person name="Savard J."/>
            <person name="Scherer S.E."/>
            <person name="Schneider B."/>
            <person name="Sodergren E."/>
            <person name="Tautz D."/>
            <person name="Vattahil S."/>
            <person name="Villasana D."/>
            <person name="White C.S."/>
            <person name="Wright R."/>
            <person name="Park Y."/>
            <person name="Beeman R.W."/>
            <person name="Lord J."/>
            <person name="Oppert B."/>
            <person name="Lorenzen M."/>
            <person name="Brown S."/>
            <person name="Wang L."/>
            <person name="Savard J."/>
            <person name="Tautz D."/>
            <person name="Richards S."/>
            <person name="Weinstock G."/>
            <person name="Gibbs R.A."/>
            <person name="Liu Y."/>
            <person name="Worley K."/>
            <person name="Weinstock G."/>
            <person name="Elsik C.G."/>
            <person name="Reese J.T."/>
            <person name="Elhaik E."/>
            <person name="Landan G."/>
            <person name="Graur D."/>
            <person name="Arensburger P."/>
            <person name="Atkinson P."/>
            <person name="Beeman R.W."/>
            <person name="Beidler J."/>
            <person name="Brown S.J."/>
            <person name="Demuth J.P."/>
            <person name="Drury D.W."/>
            <person name="Du Y.Z."/>
            <person name="Fujiwara H."/>
            <person name="Lorenzen M."/>
            <person name="Maselli V."/>
            <person name="Osanai M."/>
            <person name="Park Y."/>
            <person name="Robertson H.M."/>
            <person name="Tu Z."/>
            <person name="Wang J.J."/>
            <person name="Wang S."/>
            <person name="Richards S."/>
            <person name="Song H."/>
            <person name="Zhang L."/>
            <person name="Sodergren E."/>
            <person name="Werner D."/>
            <person name="Stanke M."/>
            <person name="Morgenstern B."/>
            <person name="Solovyev V."/>
            <person name="Kosarev P."/>
            <person name="Brown G."/>
            <person name="Chen H.C."/>
            <person name="Ermolaeva O."/>
            <person name="Hlavina W."/>
            <person name="Kapustin Y."/>
            <person name="Kiryutin B."/>
            <person name="Kitts P."/>
            <person name="Maglott D."/>
            <person name="Pruitt K."/>
            <person name="Sapojnikov V."/>
            <person name="Souvorov A."/>
            <person name="Mackey A.J."/>
            <person name="Waterhouse R.M."/>
            <person name="Wyder S."/>
            <person name="Zdobnov E.M."/>
            <person name="Zdobnov E.M."/>
            <person name="Wyder S."/>
            <person name="Kriventseva E.V."/>
            <person name="Kadowaki T."/>
            <person name="Bork P."/>
            <person name="Aranda M."/>
            <person name="Bao R."/>
            <person name="Beermann A."/>
            <person name="Berns N."/>
            <person name="Bolognesi R."/>
            <person name="Bonneton F."/>
            <person name="Bopp D."/>
            <person name="Brown S.J."/>
            <person name="Bucher G."/>
            <person name="Butts T."/>
            <person name="Chaumot A."/>
            <person name="Denell R.E."/>
            <person name="Ferrier D.E."/>
            <person name="Friedrich M."/>
            <person name="Gordon C.M."/>
            <person name="Jindra M."/>
            <person name="Klingler M."/>
            <person name="Lan Q."/>
            <person name="Lattorff H.M."/>
            <person name="Laudet V."/>
            <person name="von Levetsow C."/>
            <person name="Liu Z."/>
            <person name="Lutz R."/>
            <person name="Lynch J.A."/>
            <person name="da Fonseca R.N."/>
            <person name="Posnien N."/>
            <person name="Reuter R."/>
            <person name="Roth S."/>
            <person name="Savard J."/>
            <person name="Schinko J.B."/>
            <person name="Schmitt C."/>
            <person name="Schoppmeier M."/>
            <person name="Schroder R."/>
            <person name="Shippy T.D."/>
            <person name="Simonnet F."/>
            <person name="Marques-Souza H."/>
            <person name="Tautz D."/>
            <person name="Tomoyasu Y."/>
            <person name="Trauner J."/>
            <person name="Van der Zee M."/>
            <person name="Vervoort M."/>
            <person name="Wittkopp N."/>
            <person name="Wimmer E.A."/>
            <person name="Yang X."/>
            <person name="Jones A.K."/>
            <person name="Sattelle D.B."/>
            <person name="Ebert P.R."/>
            <person name="Nelson D."/>
            <person name="Scott J.G."/>
            <person name="Beeman R.W."/>
            <person name="Muthukrishnan S."/>
            <person name="Kramer K.J."/>
            <person name="Arakane Y."/>
            <person name="Beeman R.W."/>
            <person name="Zhu Q."/>
            <person name="Hogenkamp D."/>
            <person name="Dixit R."/>
            <person name="Oppert B."/>
            <person name="Jiang H."/>
            <person name="Zou Z."/>
            <person name="Marshall J."/>
            <person name="Elpidina E."/>
            <person name="Vinokurov K."/>
            <person name="Oppert C."/>
            <person name="Zou Z."/>
            <person name="Evans J."/>
            <person name="Lu Z."/>
            <person name="Zhao P."/>
            <person name="Sumathipala N."/>
            <person name="Altincicek B."/>
            <person name="Vilcinskas A."/>
            <person name="Williams M."/>
            <person name="Hultmark D."/>
            <person name="Hetru C."/>
            <person name="Jiang H."/>
            <person name="Grimmelikhuijzen C.J."/>
            <person name="Hauser F."/>
            <person name="Cazzamali G."/>
            <person name="Williamson M."/>
            <person name="Park Y."/>
            <person name="Li B."/>
            <person name="Tanaka Y."/>
            <person name="Predel R."/>
            <person name="Neupert S."/>
            <person name="Schachtner J."/>
            <person name="Verleyen P."/>
            <person name="Raible F."/>
            <person name="Bork P."/>
            <person name="Friedrich M."/>
            <person name="Walden K.K."/>
            <person name="Robertson H.M."/>
            <person name="Angeli S."/>
            <person name="Foret S."/>
            <person name="Bucher G."/>
            <person name="Schuetz S."/>
            <person name="Maleszka R."/>
            <person name="Wimmer E.A."/>
            <person name="Beeman R.W."/>
            <person name="Lorenzen M."/>
            <person name="Tomoyasu Y."/>
            <person name="Miller S.C."/>
            <person name="Grossmann D."/>
            <person name="Bucher G."/>
        </authorList>
    </citation>
    <scope>NUCLEOTIDE SEQUENCE [LARGE SCALE GENOMIC DNA]</scope>
    <source>
        <strain evidence="2 3">Georgia GA2</strain>
    </source>
</reference>
<dbReference type="AlphaFoldDB" id="A0A139WAQ2"/>
<sequence>MAGFGGLAGPDARLLFASVTRCRQHRPRLRQSPRPHTPVLNPST</sequence>
<evidence type="ECO:0000313" key="2">
    <source>
        <dbReference type="EMBL" id="KYB24977.1"/>
    </source>
</evidence>
<gene>
    <name evidence="2" type="primary">AUGUSTUS-3.0.2_34909</name>
    <name evidence="2" type="ORF">TcasGA2_TC034909</name>
</gene>
<organism evidence="2 3">
    <name type="scientific">Tribolium castaneum</name>
    <name type="common">Red flour beetle</name>
    <dbReference type="NCBI Taxonomy" id="7070"/>
    <lineage>
        <taxon>Eukaryota</taxon>
        <taxon>Metazoa</taxon>
        <taxon>Ecdysozoa</taxon>
        <taxon>Arthropoda</taxon>
        <taxon>Hexapoda</taxon>
        <taxon>Insecta</taxon>
        <taxon>Pterygota</taxon>
        <taxon>Neoptera</taxon>
        <taxon>Endopterygota</taxon>
        <taxon>Coleoptera</taxon>
        <taxon>Polyphaga</taxon>
        <taxon>Cucujiformia</taxon>
        <taxon>Tenebrionidae</taxon>
        <taxon>Tenebrionidae incertae sedis</taxon>
        <taxon>Tribolium</taxon>
    </lineage>
</organism>
<name>A0A139WAQ2_TRICA</name>
<proteinExistence type="predicted"/>
<keyword evidence="3" id="KW-1185">Reference proteome</keyword>
<evidence type="ECO:0000313" key="3">
    <source>
        <dbReference type="Proteomes" id="UP000007266"/>
    </source>
</evidence>
<evidence type="ECO:0000256" key="1">
    <source>
        <dbReference type="SAM" id="MobiDB-lite"/>
    </source>
</evidence>
<dbReference type="InParanoid" id="A0A139WAQ2"/>
<dbReference type="Proteomes" id="UP000007266">
    <property type="component" value="Linkage group 10"/>
</dbReference>
<feature type="region of interest" description="Disordered" evidence="1">
    <location>
        <begin position="25"/>
        <end position="44"/>
    </location>
</feature>
<dbReference type="EMBL" id="KQ971381">
    <property type="protein sequence ID" value="KYB24977.1"/>
    <property type="molecule type" value="Genomic_DNA"/>
</dbReference>
<protein>
    <submittedName>
        <fullName evidence="2">Uncharacterized protein</fullName>
    </submittedName>
</protein>
<accession>A0A139WAQ2</accession>